<reference evidence="5" key="1">
    <citation type="journal article" date="2019" name="Int. J. Syst. Evol. Microbiol.">
        <title>The Global Catalogue of Microorganisms (GCM) 10K type strain sequencing project: providing services to taxonomists for standard genome sequencing and annotation.</title>
        <authorList>
            <consortium name="The Broad Institute Genomics Platform"/>
            <consortium name="The Broad Institute Genome Sequencing Center for Infectious Disease"/>
            <person name="Wu L."/>
            <person name="Ma J."/>
        </authorList>
    </citation>
    <scope>NUCLEOTIDE SEQUENCE [LARGE SCALE GENOMIC DNA]</scope>
    <source>
        <strain evidence="5">CGMCC 4.7645</strain>
    </source>
</reference>
<dbReference type="Pfam" id="PF19516">
    <property type="entry name" value="DUF6049"/>
    <property type="match status" value="1"/>
</dbReference>
<name>A0ABW5FSL5_9PSEU</name>
<keyword evidence="5" id="KW-1185">Reference proteome</keyword>
<evidence type="ECO:0000256" key="1">
    <source>
        <dbReference type="SAM" id="MobiDB-lite"/>
    </source>
</evidence>
<comment type="caution">
    <text evidence="4">The sequence shown here is derived from an EMBL/GenBank/DDBJ whole genome shotgun (WGS) entry which is preliminary data.</text>
</comment>
<keyword evidence="2" id="KW-0472">Membrane</keyword>
<gene>
    <name evidence="4" type="ORF">ACFSXZ_16835</name>
</gene>
<dbReference type="Proteomes" id="UP001597417">
    <property type="component" value="Unassembled WGS sequence"/>
</dbReference>
<evidence type="ECO:0000256" key="2">
    <source>
        <dbReference type="SAM" id="Phobius"/>
    </source>
</evidence>
<evidence type="ECO:0000313" key="5">
    <source>
        <dbReference type="Proteomes" id="UP001597417"/>
    </source>
</evidence>
<proteinExistence type="predicted"/>
<evidence type="ECO:0000313" key="4">
    <source>
        <dbReference type="EMBL" id="MFD2417993.1"/>
    </source>
</evidence>
<protein>
    <submittedName>
        <fullName evidence="4">DUF6049 family protein</fullName>
    </submittedName>
</protein>
<evidence type="ECO:0000256" key="3">
    <source>
        <dbReference type="SAM" id="SignalP"/>
    </source>
</evidence>
<feature type="transmembrane region" description="Helical" evidence="2">
    <location>
        <begin position="691"/>
        <end position="715"/>
    </location>
</feature>
<organism evidence="4 5">
    <name type="scientific">Amycolatopsis pigmentata</name>
    <dbReference type="NCBI Taxonomy" id="450801"/>
    <lineage>
        <taxon>Bacteria</taxon>
        <taxon>Bacillati</taxon>
        <taxon>Actinomycetota</taxon>
        <taxon>Actinomycetes</taxon>
        <taxon>Pseudonocardiales</taxon>
        <taxon>Pseudonocardiaceae</taxon>
        <taxon>Amycolatopsis</taxon>
    </lineage>
</organism>
<feature type="chain" id="PRO_5046991403" evidence="3">
    <location>
        <begin position="43"/>
        <end position="724"/>
    </location>
</feature>
<keyword evidence="3" id="KW-0732">Signal</keyword>
<dbReference type="InterPro" id="IPR046112">
    <property type="entry name" value="DUF6049"/>
</dbReference>
<keyword evidence="2" id="KW-0812">Transmembrane</keyword>
<feature type="region of interest" description="Disordered" evidence="1">
    <location>
        <begin position="415"/>
        <end position="434"/>
    </location>
</feature>
<feature type="region of interest" description="Disordered" evidence="1">
    <location>
        <begin position="96"/>
        <end position="115"/>
    </location>
</feature>
<accession>A0ABW5FSL5</accession>
<keyword evidence="2" id="KW-1133">Transmembrane helix</keyword>
<dbReference type="EMBL" id="JBHUKR010000007">
    <property type="protein sequence ID" value="MFD2417993.1"/>
    <property type="molecule type" value="Genomic_DNA"/>
</dbReference>
<sequence length="724" mass="75186">MNRGSGGFPPGGTRGTRTRRTRWAAAALAAFFTVLSAPLALAQPSEDGPRLKLNVTQLDPRTVTPSSTTMTVAGTVTNTGDRRISDLQVRLELGTRETSERQVRSAMSGPPAAPDSMSKFVAVEPSVLNPGQTGHLSVTVRLDGSGGALRLAGAGVYPLLVNVNGTPDYGGQARLAYLTMLLPVLGAPGKQMAPAPAQPAEATMLWPIADTRPRVVAAPYGKKVVLGDDVLASELRPGGRLDALVSSARAFQNTPQVAHSLCYAVDPDLLDTVDAMSRGYEVRTLSGNIAGGGADVAKDWLAALRSLVNGQCVIQMPFADAELPALAKVRGGDLMNYALNTSARVQQVIGTRPLPGVLWTDGPLNSAALSALNGAGINTVVADPADLSESQVSGGVAVGADVRVEPLDSLVATGLGGAPAQTQSASTPPDDPAIAAQNGLATLAFRSGLGTTSSSKPILVAPPRRWAAPEGELTQLLQTFGDLLNRKMLTPATLSQLLAASATGSATMNYTTSATPTAVTDEMASIEATMTDLRGAMNVDPTAQVNPDQLLLPLRYALVRNTSTAWRATSGAAAVSVADSRTQLEALLDQVSVDTPAVPISMASGSAPLPVYLRNNLPVQVVVRITLDNNTGLRPGDVPERQLLPAGLGFRVPIQMEALRAGKFSVTVNLSTPGGTPLGSPARFDLRSNEYGVATLVLTIAGGAALVLLSGRQIYRRVRTRRRG</sequence>
<dbReference type="RefSeq" id="WP_378265965.1">
    <property type="nucleotide sequence ID" value="NZ_JBHUKR010000007.1"/>
</dbReference>
<feature type="signal peptide" evidence="3">
    <location>
        <begin position="1"/>
        <end position="42"/>
    </location>
</feature>